<evidence type="ECO:0000313" key="2">
    <source>
        <dbReference type="EMBL" id="MBL5937084.1"/>
    </source>
</evidence>
<feature type="transmembrane region" description="Helical" evidence="1">
    <location>
        <begin position="36"/>
        <end position="59"/>
    </location>
</feature>
<evidence type="ECO:0000313" key="3">
    <source>
        <dbReference type="Proteomes" id="UP000653275"/>
    </source>
</evidence>
<keyword evidence="1" id="KW-0812">Transmembrane</keyword>
<dbReference type="AlphaFoldDB" id="A0AAP2AH58"/>
<accession>A0AAP2AH58</accession>
<name>A0AAP2AH58_LELAM</name>
<feature type="transmembrane region" description="Helical" evidence="1">
    <location>
        <begin position="12"/>
        <end position="30"/>
    </location>
</feature>
<dbReference type="Proteomes" id="UP000653275">
    <property type="component" value="Unassembled WGS sequence"/>
</dbReference>
<reference evidence="2" key="1">
    <citation type="submission" date="2020-12" db="EMBL/GenBank/DDBJ databases">
        <title>Draft genome sequence of Enterobacter spp., Lelliottia spp. and Serratia spp. isolated from drinking water reservoirs and lakes.</title>
        <authorList>
            <person name="Reitter C."/>
            <person name="Neuhaus K."/>
            <person name="Huegler M."/>
        </authorList>
    </citation>
    <scope>NUCLEOTIDE SEQUENCE</scope>
    <source>
        <strain evidence="2">TZW15</strain>
    </source>
</reference>
<keyword evidence="1" id="KW-1133">Transmembrane helix</keyword>
<protein>
    <submittedName>
        <fullName evidence="2">Uncharacterized protein</fullName>
    </submittedName>
</protein>
<organism evidence="2 3">
    <name type="scientific">Lelliottia amnigena</name>
    <name type="common">Enterobacter amnigenus</name>
    <dbReference type="NCBI Taxonomy" id="61646"/>
    <lineage>
        <taxon>Bacteria</taxon>
        <taxon>Pseudomonadati</taxon>
        <taxon>Pseudomonadota</taxon>
        <taxon>Gammaproteobacteria</taxon>
        <taxon>Enterobacterales</taxon>
        <taxon>Enterobacteriaceae</taxon>
        <taxon>Lelliottia</taxon>
    </lineage>
</organism>
<feature type="transmembrane region" description="Helical" evidence="1">
    <location>
        <begin position="99"/>
        <end position="117"/>
    </location>
</feature>
<evidence type="ECO:0000256" key="1">
    <source>
        <dbReference type="SAM" id="Phobius"/>
    </source>
</evidence>
<sequence length="123" mass="13514">MEKLFVILKISIAYIITSILLVVTLVALKLCGLTTLGTLGIIALIISISPGFTIIRKYIKPIKFKNESLDFWFLSGVAVAIFSLFASIFDSHADIHDRWGYGIVGGFMLLLIIISLVKSIKAP</sequence>
<keyword evidence="1" id="KW-0472">Membrane</keyword>
<gene>
    <name evidence="2" type="ORF">I7V27_21945</name>
</gene>
<proteinExistence type="predicted"/>
<dbReference type="EMBL" id="JAENMS010000019">
    <property type="protein sequence ID" value="MBL5937084.1"/>
    <property type="molecule type" value="Genomic_DNA"/>
</dbReference>
<comment type="caution">
    <text evidence="2">The sequence shown here is derived from an EMBL/GenBank/DDBJ whole genome shotgun (WGS) entry which is preliminary data.</text>
</comment>
<feature type="transmembrane region" description="Helical" evidence="1">
    <location>
        <begin position="71"/>
        <end position="93"/>
    </location>
</feature>
<dbReference type="RefSeq" id="WP_202666534.1">
    <property type="nucleotide sequence ID" value="NZ_JAENMR010000019.1"/>
</dbReference>